<keyword evidence="3" id="KW-1185">Reference proteome</keyword>
<feature type="compositionally biased region" description="Basic and acidic residues" evidence="1">
    <location>
        <begin position="29"/>
        <end position="47"/>
    </location>
</feature>
<feature type="compositionally biased region" description="Basic and acidic residues" evidence="1">
    <location>
        <begin position="1"/>
        <end position="10"/>
    </location>
</feature>
<dbReference type="EMBL" id="JAMWBK010000002">
    <property type="protein sequence ID" value="KAJ8907697.1"/>
    <property type="molecule type" value="Genomic_DNA"/>
</dbReference>
<gene>
    <name evidence="2" type="ORF">NDN08_007804</name>
</gene>
<evidence type="ECO:0000313" key="3">
    <source>
        <dbReference type="Proteomes" id="UP001157974"/>
    </source>
</evidence>
<sequence length="82" mass="9130">MGGSERDKRYFFGLKEAGHGSIASGNSRHRPEDSNQGRDSGEERTRQVNEATDSFLCSALASWPGQANRLIRMRRVSEGGRF</sequence>
<reference evidence="2 3" key="1">
    <citation type="journal article" date="2023" name="Nat. Commun.">
        <title>Origin of minicircular mitochondrial genomes in red algae.</title>
        <authorList>
            <person name="Lee Y."/>
            <person name="Cho C.H."/>
            <person name="Lee Y.M."/>
            <person name="Park S.I."/>
            <person name="Yang J.H."/>
            <person name="West J.A."/>
            <person name="Bhattacharya D."/>
            <person name="Yoon H.S."/>
        </authorList>
    </citation>
    <scope>NUCLEOTIDE SEQUENCE [LARGE SCALE GENOMIC DNA]</scope>
    <source>
        <strain evidence="2 3">CCMP1338</strain>
        <tissue evidence="2">Whole cell</tissue>
    </source>
</reference>
<comment type="caution">
    <text evidence="2">The sequence shown here is derived from an EMBL/GenBank/DDBJ whole genome shotgun (WGS) entry which is preliminary data.</text>
</comment>
<organism evidence="2 3">
    <name type="scientific">Rhodosorus marinus</name>
    <dbReference type="NCBI Taxonomy" id="101924"/>
    <lineage>
        <taxon>Eukaryota</taxon>
        <taxon>Rhodophyta</taxon>
        <taxon>Stylonematophyceae</taxon>
        <taxon>Stylonematales</taxon>
        <taxon>Stylonemataceae</taxon>
        <taxon>Rhodosorus</taxon>
    </lineage>
</organism>
<proteinExistence type="predicted"/>
<protein>
    <submittedName>
        <fullName evidence="2">Uncharacterized protein</fullName>
    </submittedName>
</protein>
<feature type="region of interest" description="Disordered" evidence="1">
    <location>
        <begin position="1"/>
        <end position="50"/>
    </location>
</feature>
<evidence type="ECO:0000256" key="1">
    <source>
        <dbReference type="SAM" id="MobiDB-lite"/>
    </source>
</evidence>
<name>A0AAV8V265_9RHOD</name>
<dbReference type="Proteomes" id="UP001157974">
    <property type="component" value="Unassembled WGS sequence"/>
</dbReference>
<evidence type="ECO:0000313" key="2">
    <source>
        <dbReference type="EMBL" id="KAJ8907697.1"/>
    </source>
</evidence>
<accession>A0AAV8V265</accession>
<dbReference type="AlphaFoldDB" id="A0AAV8V265"/>